<evidence type="ECO:0000313" key="4">
    <source>
        <dbReference type="Proteomes" id="UP000290189"/>
    </source>
</evidence>
<feature type="compositionally biased region" description="Low complexity" evidence="2">
    <location>
        <begin position="273"/>
        <end position="287"/>
    </location>
</feature>
<dbReference type="EMBL" id="OVEO01000004">
    <property type="protein sequence ID" value="SPQ95452.1"/>
    <property type="molecule type" value="Genomic_DNA"/>
</dbReference>
<keyword evidence="3" id="KW-0496">Mitochondrion</keyword>
<evidence type="ECO:0000256" key="1">
    <source>
        <dbReference type="SAM" id="Coils"/>
    </source>
</evidence>
<accession>A0A3P3Y5J9</accession>
<feature type="compositionally biased region" description="Low complexity" evidence="2">
    <location>
        <begin position="79"/>
        <end position="99"/>
    </location>
</feature>
<dbReference type="Proteomes" id="UP000290189">
    <property type="component" value="Unassembled WGS sequence"/>
</dbReference>
<keyword evidence="1" id="KW-0175">Coiled coil</keyword>
<sequence>MSDAGSDIDDDQLNSLLFTDSDEDNSKKPAARPAPKRPSPVTSRRPSREEQLKASAAPPAAKPNDMTSLDDNLFGGVVGPSSVSAAAPRPRPMSASGARKGLKKRQKARTKSGGSDTADEPKMSRSRDEALRLLAAEDDSEKTLLEATLSSTTAQTSTPAAAPSTPAAAGGSDPQAATPNSRPGPKQASSHAALDFSSDDDGLLDDMDDKPSPSASVQAVAQAPAAAADPSPAYVPSAGSTTGRRMQLPPRAGRRVGSTPPALAERPPTSDHPVSVPAPFTAVPAPARDVAGTGADRTNLGAPLQSPAAVEPLAALAPTPSPDLPITSAGEQRLAQQAALPVNPVEPIVAPVYLPALSLPASQHPVQDATPNPVPTSVAPVAPPAAVSAPALDIARPSPTPTVLPISSLTSTLYQSTTTAPPAQRSLLSPQEAPPMSSYMPSPPIVPPEASRRADASEIARLQSIIRKFQDDLDDAKRQLAAQSFEHQRQCVALAEASHERERQIRAEEEARLKSQMDAMKAMEEQKLQSQRRIHELEIASIKRQIADGSALASLAQAVERSAQTVDGIQKEVRLEIEHADEMRREDFAARERHLVEREKKLGDEVRRHAVVIATFEKLKMEHDAERSRVREDEKRLEALQEFWMSESASLKAQINEERAALTDEKRAFAKREKEWKMEVAAAHAEIDFLKEKAMAKLNEANAGEVAAQKAFGQAQRMVLAEGEAARKDRELAAQMRAQIEDEKAAIGRQAAEVAEQRRELDARMRDVMALGEKVRRQSEAVTEVHRKAVLALEKASSEHSTIDAERNEVITSRRTVDEMRAFIQQEQKRVEEERVNLLRQRQMVMTERREWRQHERRHSQVVATQGVPATKAAATARAPSSRIATRTFAAPLASEPDPPGHARLTAEQQSELFRMRLRARTAAEYARGEHRASRLVSSSADR</sequence>
<geneLocation type="mitochondrion" evidence="3"/>
<evidence type="ECO:0000313" key="3">
    <source>
        <dbReference type="EMBL" id="SPQ95452.1"/>
    </source>
</evidence>
<evidence type="ECO:0000256" key="2">
    <source>
        <dbReference type="SAM" id="MobiDB-lite"/>
    </source>
</evidence>
<dbReference type="PANTHER" id="PTHR48125:SF12">
    <property type="entry name" value="AT HOOK TRANSCRIPTION FACTOR FAMILY-RELATED"/>
    <property type="match status" value="1"/>
</dbReference>
<feature type="coiled-coil region" evidence="1">
    <location>
        <begin position="459"/>
        <end position="545"/>
    </location>
</feature>
<organism evidence="3 4">
    <name type="scientific">Plasmodiophora brassicae</name>
    <name type="common">Clubroot disease agent</name>
    <dbReference type="NCBI Taxonomy" id="37360"/>
    <lineage>
        <taxon>Eukaryota</taxon>
        <taxon>Sar</taxon>
        <taxon>Rhizaria</taxon>
        <taxon>Endomyxa</taxon>
        <taxon>Phytomyxea</taxon>
        <taxon>Plasmodiophorida</taxon>
        <taxon>Plasmodiophoridae</taxon>
        <taxon>Plasmodiophora</taxon>
    </lineage>
</organism>
<dbReference type="AlphaFoldDB" id="A0A3P3Y5J9"/>
<feature type="coiled-coil region" evidence="1">
    <location>
        <begin position="652"/>
        <end position="693"/>
    </location>
</feature>
<feature type="compositionally biased region" description="Low complexity" evidence="2">
    <location>
        <begin position="212"/>
        <end position="238"/>
    </location>
</feature>
<feature type="compositionally biased region" description="Basic residues" evidence="2">
    <location>
        <begin position="100"/>
        <end position="110"/>
    </location>
</feature>
<feature type="compositionally biased region" description="Basic and acidic residues" evidence="2">
    <location>
        <begin position="119"/>
        <end position="131"/>
    </location>
</feature>
<dbReference type="PANTHER" id="PTHR48125">
    <property type="entry name" value="LP07818P1"/>
    <property type="match status" value="1"/>
</dbReference>
<feature type="compositionally biased region" description="Acidic residues" evidence="2">
    <location>
        <begin position="197"/>
        <end position="208"/>
    </location>
</feature>
<feature type="region of interest" description="Disordered" evidence="2">
    <location>
        <begin position="415"/>
        <end position="454"/>
    </location>
</feature>
<protein>
    <submittedName>
        <fullName evidence="3">Uncharacterized protein</fullName>
    </submittedName>
</protein>
<name>A0A3P3Y5J9_PLABS</name>
<feature type="compositionally biased region" description="Low complexity" evidence="2">
    <location>
        <begin position="145"/>
        <end position="169"/>
    </location>
</feature>
<gene>
    <name evidence="3" type="ORF">PLBR_LOCUS2667</name>
</gene>
<reference evidence="3 4" key="1">
    <citation type="submission" date="2018-03" db="EMBL/GenBank/DDBJ databases">
        <authorList>
            <person name="Fogelqvist J."/>
        </authorList>
    </citation>
    <scope>NUCLEOTIDE SEQUENCE [LARGE SCALE GENOMIC DNA]</scope>
</reference>
<feature type="compositionally biased region" description="Acidic residues" evidence="2">
    <location>
        <begin position="1"/>
        <end position="12"/>
    </location>
</feature>
<proteinExistence type="predicted"/>
<feature type="compositionally biased region" description="Low complexity" evidence="2">
    <location>
        <begin position="307"/>
        <end position="318"/>
    </location>
</feature>
<feature type="compositionally biased region" description="Low complexity" evidence="2">
    <location>
        <begin position="53"/>
        <end position="63"/>
    </location>
</feature>
<feature type="region of interest" description="Disordered" evidence="2">
    <location>
        <begin position="1"/>
        <end position="337"/>
    </location>
</feature>